<protein>
    <submittedName>
        <fullName evidence="1">Uncharacterized protein</fullName>
    </submittedName>
</protein>
<sequence length="375" mass="39933">MVEEGKMDRKLEEIVQAQMEVVDMLELVEAGKLVQKVGILDDGEDVDVYDEMVENLEVCMLELAVACVLAGKEEVCKLVEVNKEALLVDVVLAYNLVPVALEPVEALTEENDEADVLLVVEWEVDTLELAACEPMVAYVVHNLDLGAYAPVGALTEGNDEVVSIMAVKVNVGKLEETWEVKLEVGKLELTVHDVLLVVEWEADTLELEACELVVAKVEVHNLDLEAYATEQRAEDIGGVVKLVVYNLALAASLLGKQAVDICGVAKLEVYKLALGVSLPAVEDIQAVGVVSKVGGFSLGGKFGGLKAEGVVSGGNIAGRHLCIGFANMPGGHLCIGFGYINGGASGGEDMEPAAGGEPKDGGSLWCHHHNHNSWP</sequence>
<dbReference type="Proteomes" id="UP001159364">
    <property type="component" value="Linkage Group LG04"/>
</dbReference>
<proteinExistence type="predicted"/>
<accession>A0AAV8TPN7</accession>
<gene>
    <name evidence="1" type="ORF">K2173_020895</name>
</gene>
<dbReference type="EMBL" id="JAIWQS010000004">
    <property type="protein sequence ID" value="KAJ8767955.1"/>
    <property type="molecule type" value="Genomic_DNA"/>
</dbReference>
<comment type="caution">
    <text evidence="1">The sequence shown here is derived from an EMBL/GenBank/DDBJ whole genome shotgun (WGS) entry which is preliminary data.</text>
</comment>
<reference evidence="1 2" key="1">
    <citation type="submission" date="2021-09" db="EMBL/GenBank/DDBJ databases">
        <title>Genomic insights and catalytic innovation underlie evolution of tropane alkaloids biosynthesis.</title>
        <authorList>
            <person name="Wang Y.-J."/>
            <person name="Tian T."/>
            <person name="Huang J.-P."/>
            <person name="Huang S.-X."/>
        </authorList>
    </citation>
    <scope>NUCLEOTIDE SEQUENCE [LARGE SCALE GENOMIC DNA]</scope>
    <source>
        <strain evidence="1">KIB-2018</strain>
        <tissue evidence="1">Leaf</tissue>
    </source>
</reference>
<evidence type="ECO:0000313" key="2">
    <source>
        <dbReference type="Proteomes" id="UP001159364"/>
    </source>
</evidence>
<evidence type="ECO:0000313" key="1">
    <source>
        <dbReference type="EMBL" id="KAJ8767955.1"/>
    </source>
</evidence>
<keyword evidence="2" id="KW-1185">Reference proteome</keyword>
<organism evidence="1 2">
    <name type="scientific">Erythroxylum novogranatense</name>
    <dbReference type="NCBI Taxonomy" id="1862640"/>
    <lineage>
        <taxon>Eukaryota</taxon>
        <taxon>Viridiplantae</taxon>
        <taxon>Streptophyta</taxon>
        <taxon>Embryophyta</taxon>
        <taxon>Tracheophyta</taxon>
        <taxon>Spermatophyta</taxon>
        <taxon>Magnoliopsida</taxon>
        <taxon>eudicotyledons</taxon>
        <taxon>Gunneridae</taxon>
        <taxon>Pentapetalae</taxon>
        <taxon>rosids</taxon>
        <taxon>fabids</taxon>
        <taxon>Malpighiales</taxon>
        <taxon>Erythroxylaceae</taxon>
        <taxon>Erythroxylum</taxon>
    </lineage>
</organism>
<name>A0AAV8TPN7_9ROSI</name>
<dbReference type="AlphaFoldDB" id="A0AAV8TPN7"/>